<dbReference type="InterPro" id="IPR001789">
    <property type="entry name" value="Sig_transdc_resp-reg_receiver"/>
</dbReference>
<dbReference type="Gene3D" id="1.10.10.10">
    <property type="entry name" value="Winged helix-like DNA-binding domain superfamily/Winged helix DNA-binding domain"/>
    <property type="match status" value="1"/>
</dbReference>
<evidence type="ECO:0000259" key="9">
    <source>
        <dbReference type="PROSITE" id="PS50110"/>
    </source>
</evidence>
<dbReference type="PANTHER" id="PTHR48111:SF1">
    <property type="entry name" value="TWO-COMPONENT RESPONSE REGULATOR ORR33"/>
    <property type="match status" value="1"/>
</dbReference>
<evidence type="ECO:0000256" key="4">
    <source>
        <dbReference type="ARBA" id="ARBA00023015"/>
    </source>
</evidence>
<dbReference type="EMBL" id="QVIA01000006">
    <property type="protein sequence ID" value="RGC33411.1"/>
    <property type="molecule type" value="Genomic_DNA"/>
</dbReference>
<dbReference type="PROSITE" id="PS50110">
    <property type="entry name" value="RESPONSE_REGULATORY"/>
    <property type="match status" value="1"/>
</dbReference>
<keyword evidence="5 10" id="KW-0238">DNA-binding</keyword>
<dbReference type="SMART" id="SM00448">
    <property type="entry name" value="REC"/>
    <property type="match status" value="1"/>
</dbReference>
<feature type="domain" description="Response regulatory" evidence="9">
    <location>
        <begin position="2"/>
        <end position="117"/>
    </location>
</feature>
<sequence length="269" mass="30278">MIILAVDDEPIVLRVLADAISEAAPGSTVYPFERAGEALHAIKEGLHPDIAFLDIEMSGMTGLELAKNIRELSCRTKIIFVTAYSQYALEAYSIHVRGYLLKPVNAQKIREEMEELRSMPLQEDSYVRVQTFGNFEIFVDGKPVHFSLAKTKELLAYLIDRRGASVNTAELCDILWEHKPYGPSVKSHLRTLLSDLSRSLSNAGAEGILVKSRNSFAVDCSKLDCDLYSFLHREPDAINKYMGEYMKQYPWAEMTLAALEQKTTNPLLQ</sequence>
<keyword evidence="6" id="KW-0804">Transcription</keyword>
<comment type="function">
    <text evidence="7">May play the central regulatory role in sporulation. It may be an element of the effector pathway responsible for the activation of sporulation genes in response to nutritional stress. Spo0A may act in concert with spo0H (a sigma factor) to control the expression of some genes that are critical to the sporulation process.</text>
</comment>
<evidence type="ECO:0000256" key="2">
    <source>
        <dbReference type="ARBA" id="ARBA00022553"/>
    </source>
</evidence>
<dbReference type="Proteomes" id="UP000261111">
    <property type="component" value="Unassembled WGS sequence"/>
</dbReference>
<dbReference type="GO" id="GO:0032993">
    <property type="term" value="C:protein-DNA complex"/>
    <property type="evidence" value="ECO:0007669"/>
    <property type="project" value="TreeGrafter"/>
</dbReference>
<dbReference type="GO" id="GO:0005829">
    <property type="term" value="C:cytosol"/>
    <property type="evidence" value="ECO:0007669"/>
    <property type="project" value="TreeGrafter"/>
</dbReference>
<dbReference type="Gene3D" id="3.40.50.2300">
    <property type="match status" value="1"/>
</dbReference>
<dbReference type="InterPro" id="IPR036388">
    <property type="entry name" value="WH-like_DNA-bd_sf"/>
</dbReference>
<reference evidence="10 11" key="1">
    <citation type="submission" date="2018-08" db="EMBL/GenBank/DDBJ databases">
        <title>A genome reference for cultivated species of the human gut microbiota.</title>
        <authorList>
            <person name="Zou Y."/>
            <person name="Xue W."/>
            <person name="Luo G."/>
        </authorList>
    </citation>
    <scope>NUCLEOTIDE SEQUENCE [LARGE SCALE GENOMIC DNA]</scope>
    <source>
        <strain evidence="10 11">AF19-21</strain>
    </source>
</reference>
<dbReference type="GeneID" id="93333036"/>
<evidence type="ECO:0000256" key="1">
    <source>
        <dbReference type="ARBA" id="ARBA00018672"/>
    </source>
</evidence>
<evidence type="ECO:0000256" key="3">
    <source>
        <dbReference type="ARBA" id="ARBA00023012"/>
    </source>
</evidence>
<dbReference type="GO" id="GO:0000976">
    <property type="term" value="F:transcription cis-regulatory region binding"/>
    <property type="evidence" value="ECO:0007669"/>
    <property type="project" value="TreeGrafter"/>
</dbReference>
<dbReference type="GO" id="GO:0006355">
    <property type="term" value="P:regulation of DNA-templated transcription"/>
    <property type="evidence" value="ECO:0007669"/>
    <property type="project" value="InterPro"/>
</dbReference>
<keyword evidence="2 8" id="KW-0597">Phosphoprotein</keyword>
<dbReference type="SUPFAM" id="SSF52172">
    <property type="entry name" value="CheY-like"/>
    <property type="match status" value="1"/>
</dbReference>
<protein>
    <recommendedName>
        <fullName evidence="1">Stage 0 sporulation protein A homolog</fullName>
    </recommendedName>
</protein>
<evidence type="ECO:0000256" key="7">
    <source>
        <dbReference type="ARBA" id="ARBA00024867"/>
    </source>
</evidence>
<dbReference type="SUPFAM" id="SSF46894">
    <property type="entry name" value="C-terminal effector domain of the bipartite response regulators"/>
    <property type="match status" value="1"/>
</dbReference>
<dbReference type="InterPro" id="IPR039420">
    <property type="entry name" value="WalR-like"/>
</dbReference>
<evidence type="ECO:0000256" key="8">
    <source>
        <dbReference type="PROSITE-ProRule" id="PRU00169"/>
    </source>
</evidence>
<dbReference type="CDD" id="cd17536">
    <property type="entry name" value="REC_YesN-like"/>
    <property type="match status" value="1"/>
</dbReference>
<keyword evidence="4" id="KW-0805">Transcription regulation</keyword>
<dbReference type="AlphaFoldDB" id="A0A3E2WZQ8"/>
<dbReference type="RefSeq" id="WP_025655051.1">
    <property type="nucleotide sequence ID" value="NZ_QVIA01000006.1"/>
</dbReference>
<evidence type="ECO:0000313" key="10">
    <source>
        <dbReference type="EMBL" id="RGC33411.1"/>
    </source>
</evidence>
<keyword evidence="3" id="KW-0902">Two-component regulatory system</keyword>
<dbReference type="InterPro" id="IPR016032">
    <property type="entry name" value="Sig_transdc_resp-reg_C-effctor"/>
</dbReference>
<accession>A0A3E2WZQ8</accession>
<organism evidence="10 11">
    <name type="scientific">Hungatella hathewayi</name>
    <dbReference type="NCBI Taxonomy" id="154046"/>
    <lineage>
        <taxon>Bacteria</taxon>
        <taxon>Bacillati</taxon>
        <taxon>Bacillota</taxon>
        <taxon>Clostridia</taxon>
        <taxon>Lachnospirales</taxon>
        <taxon>Lachnospiraceae</taxon>
        <taxon>Hungatella</taxon>
    </lineage>
</organism>
<gene>
    <name evidence="10" type="ORF">DWX41_07390</name>
</gene>
<dbReference type="PANTHER" id="PTHR48111">
    <property type="entry name" value="REGULATOR OF RPOS"/>
    <property type="match status" value="1"/>
</dbReference>
<proteinExistence type="predicted"/>
<dbReference type="Pfam" id="PF00072">
    <property type="entry name" value="Response_reg"/>
    <property type="match status" value="1"/>
</dbReference>
<comment type="caution">
    <text evidence="10">The sequence shown here is derived from an EMBL/GenBank/DDBJ whole genome shotgun (WGS) entry which is preliminary data.</text>
</comment>
<feature type="modified residue" description="4-aspartylphosphate" evidence="8">
    <location>
        <position position="54"/>
    </location>
</feature>
<evidence type="ECO:0000256" key="6">
    <source>
        <dbReference type="ARBA" id="ARBA00023163"/>
    </source>
</evidence>
<dbReference type="InterPro" id="IPR011006">
    <property type="entry name" value="CheY-like_superfamily"/>
</dbReference>
<name>A0A3E2WZQ8_9FIRM</name>
<evidence type="ECO:0000313" key="11">
    <source>
        <dbReference type="Proteomes" id="UP000261111"/>
    </source>
</evidence>
<evidence type="ECO:0000256" key="5">
    <source>
        <dbReference type="ARBA" id="ARBA00023125"/>
    </source>
</evidence>
<dbReference type="GO" id="GO:0000156">
    <property type="term" value="F:phosphorelay response regulator activity"/>
    <property type="evidence" value="ECO:0007669"/>
    <property type="project" value="TreeGrafter"/>
</dbReference>